<accession>A0ABT8CYX6</accession>
<proteinExistence type="predicted"/>
<protein>
    <submittedName>
        <fullName evidence="1">Uncharacterized protein</fullName>
    </submittedName>
</protein>
<keyword evidence="2" id="KW-1185">Reference proteome</keyword>
<dbReference type="Proteomes" id="UP001242368">
    <property type="component" value="Unassembled WGS sequence"/>
</dbReference>
<name>A0ABT8CYX6_9FLAO</name>
<dbReference type="InterPro" id="IPR019292">
    <property type="entry name" value="McrC"/>
</dbReference>
<dbReference type="Pfam" id="PF10117">
    <property type="entry name" value="McrBC"/>
    <property type="match status" value="1"/>
</dbReference>
<reference evidence="2" key="1">
    <citation type="journal article" date="2019" name="Int. J. Syst. Evol. Microbiol.">
        <title>The Global Catalogue of Microorganisms (GCM) 10K type strain sequencing project: providing services to taxonomists for standard genome sequencing and annotation.</title>
        <authorList>
            <consortium name="The Broad Institute Genomics Platform"/>
            <consortium name="The Broad Institute Genome Sequencing Center for Infectious Disease"/>
            <person name="Wu L."/>
            <person name="Ma J."/>
        </authorList>
    </citation>
    <scope>NUCLEOTIDE SEQUENCE [LARGE SCALE GENOMIC DNA]</scope>
    <source>
        <strain evidence="2">CECT 7184</strain>
    </source>
</reference>
<evidence type="ECO:0000313" key="1">
    <source>
        <dbReference type="EMBL" id="MDN3709316.1"/>
    </source>
</evidence>
<evidence type="ECO:0000313" key="2">
    <source>
        <dbReference type="Proteomes" id="UP001242368"/>
    </source>
</evidence>
<comment type="caution">
    <text evidence="1">The sequence shown here is derived from an EMBL/GenBank/DDBJ whole genome shotgun (WGS) entry which is preliminary data.</text>
</comment>
<dbReference type="EMBL" id="JAUFQU010000030">
    <property type="protein sequence ID" value="MDN3709316.1"/>
    <property type="molecule type" value="Genomic_DNA"/>
</dbReference>
<sequence>MTVTPDTFNKLKENRKAAPYSTALEIAKFIILQYAPNIKNGNENMLALLFDMNMLWEQYILAKLKTAAANKNLIIHHQWGNLFGKQIKTSLI</sequence>
<gene>
    <name evidence="1" type="ORF">QW060_20070</name>
</gene>
<organism evidence="1 2">
    <name type="scientific">Paenimyroides ceti</name>
    <dbReference type="NCBI Taxonomy" id="395087"/>
    <lineage>
        <taxon>Bacteria</taxon>
        <taxon>Pseudomonadati</taxon>
        <taxon>Bacteroidota</taxon>
        <taxon>Flavobacteriia</taxon>
        <taxon>Flavobacteriales</taxon>
        <taxon>Flavobacteriaceae</taxon>
        <taxon>Paenimyroides</taxon>
    </lineage>
</organism>